<dbReference type="RefSeq" id="WP_059033764.1">
    <property type="nucleotide sequence ID" value="NZ_DF977003.1"/>
</dbReference>
<dbReference type="STRING" id="224999.GCA_001485475_02075"/>
<protein>
    <submittedName>
        <fullName evidence="2">Helix-turn-helix domain-containing protein</fullName>
    </submittedName>
</protein>
<dbReference type="EMBL" id="DF977003">
    <property type="protein sequence ID" value="GAQ26036.1"/>
    <property type="molecule type" value="Genomic_DNA"/>
</dbReference>
<keyword evidence="3" id="KW-1185">Reference proteome</keyword>
<organism evidence="2">
    <name type="scientific">Tepidanaerobacter syntrophicus</name>
    <dbReference type="NCBI Taxonomy" id="224999"/>
    <lineage>
        <taxon>Bacteria</taxon>
        <taxon>Bacillati</taxon>
        <taxon>Bacillota</taxon>
        <taxon>Clostridia</taxon>
        <taxon>Thermosediminibacterales</taxon>
        <taxon>Tepidanaerobacteraceae</taxon>
        <taxon>Tepidanaerobacter</taxon>
    </lineage>
</organism>
<dbReference type="SUPFAM" id="SSF47413">
    <property type="entry name" value="lambda repressor-like DNA-binding domains"/>
    <property type="match status" value="1"/>
</dbReference>
<evidence type="ECO:0000259" key="1">
    <source>
        <dbReference type="PROSITE" id="PS50943"/>
    </source>
</evidence>
<dbReference type="GO" id="GO:0003677">
    <property type="term" value="F:DNA binding"/>
    <property type="evidence" value="ECO:0007669"/>
    <property type="project" value="InterPro"/>
</dbReference>
<evidence type="ECO:0000313" key="3">
    <source>
        <dbReference type="Proteomes" id="UP000062160"/>
    </source>
</evidence>
<dbReference type="AlphaFoldDB" id="A0A0U9HJE2"/>
<dbReference type="Gene3D" id="1.10.260.40">
    <property type="entry name" value="lambda repressor-like DNA-binding domains"/>
    <property type="match status" value="1"/>
</dbReference>
<dbReference type="CDD" id="cd00093">
    <property type="entry name" value="HTH_XRE"/>
    <property type="match status" value="1"/>
</dbReference>
<dbReference type="Proteomes" id="UP000062160">
    <property type="component" value="Unassembled WGS sequence"/>
</dbReference>
<dbReference type="PROSITE" id="PS50943">
    <property type="entry name" value="HTH_CROC1"/>
    <property type="match status" value="1"/>
</dbReference>
<evidence type="ECO:0000313" key="2">
    <source>
        <dbReference type="EMBL" id="GAQ26036.1"/>
    </source>
</evidence>
<dbReference type="SMART" id="SM00530">
    <property type="entry name" value="HTH_XRE"/>
    <property type="match status" value="1"/>
</dbReference>
<reference evidence="2" key="1">
    <citation type="journal article" date="2016" name="Genome Announc.">
        <title>Draft Genome Sequence of the Syntrophic Lactate-Degrading Bacterium Tepidanaerobacter syntrophicus JLT.</title>
        <authorList>
            <person name="Matsuura N."/>
            <person name="Ohashi A."/>
            <person name="Tourlousse D.M."/>
            <person name="Sekiguchi Y."/>
        </authorList>
    </citation>
    <scope>NUCLEOTIDE SEQUENCE [LARGE SCALE GENOMIC DNA]</scope>
    <source>
        <strain evidence="2">JL</strain>
    </source>
</reference>
<proteinExistence type="predicted"/>
<gene>
    <name evidence="2" type="ORF">TSYNT_9292</name>
</gene>
<dbReference type="OrthoDB" id="9808239at2"/>
<sequence length="81" mass="9338">MTRLKAAILEQGLTQRELAQMINQSPSSISQVINGFMRPWPKLRREIAEALHIPENELFDEEGKLIESDAEYIKIPLKKYA</sequence>
<dbReference type="InterPro" id="IPR001387">
    <property type="entry name" value="Cro/C1-type_HTH"/>
</dbReference>
<feature type="domain" description="HTH cro/C1-type" evidence="1">
    <location>
        <begin position="4"/>
        <end position="58"/>
    </location>
</feature>
<accession>A0A0U9HJE2</accession>
<name>A0A0U9HJE2_9FIRM</name>
<dbReference type="InterPro" id="IPR010982">
    <property type="entry name" value="Lambda_DNA-bd_dom_sf"/>
</dbReference>
<dbReference type="Pfam" id="PF01381">
    <property type="entry name" value="HTH_3"/>
    <property type="match status" value="1"/>
</dbReference>